<sequence length="57" mass="6087">MKSKLSTILVALIISFSLTSCEAIEGIFKAGMGVGAFAVIIVIVLIIYLIIKIFGKK</sequence>
<accession>A0A9X3CAF1</accession>
<keyword evidence="1" id="KW-0472">Membrane</keyword>
<dbReference type="AlphaFoldDB" id="A0A9X3CAF1"/>
<evidence type="ECO:0000313" key="3">
    <source>
        <dbReference type="Proteomes" id="UP001151133"/>
    </source>
</evidence>
<evidence type="ECO:0008006" key="4">
    <source>
        <dbReference type="Google" id="ProtNLM"/>
    </source>
</evidence>
<protein>
    <recommendedName>
        <fullName evidence="4">Phosphatidate cytidylyltransferase</fullName>
    </recommendedName>
</protein>
<dbReference type="EMBL" id="JAOZEV010000028">
    <property type="protein sequence ID" value="MCV9934574.1"/>
    <property type="molecule type" value="Genomic_DNA"/>
</dbReference>
<dbReference type="Proteomes" id="UP001151133">
    <property type="component" value="Unassembled WGS sequence"/>
</dbReference>
<keyword evidence="1" id="KW-1133">Transmembrane helix</keyword>
<feature type="transmembrane region" description="Helical" evidence="1">
    <location>
        <begin position="33"/>
        <end position="51"/>
    </location>
</feature>
<organism evidence="2 3">
    <name type="scientific">Flavobacterium frigoritolerans</name>
    <dbReference type="NCBI Taxonomy" id="2987686"/>
    <lineage>
        <taxon>Bacteria</taxon>
        <taxon>Pseudomonadati</taxon>
        <taxon>Bacteroidota</taxon>
        <taxon>Flavobacteriia</taxon>
        <taxon>Flavobacteriales</taxon>
        <taxon>Flavobacteriaceae</taxon>
        <taxon>Flavobacterium</taxon>
    </lineage>
</organism>
<dbReference type="PROSITE" id="PS51257">
    <property type="entry name" value="PROKAR_LIPOPROTEIN"/>
    <property type="match status" value="1"/>
</dbReference>
<proteinExistence type="predicted"/>
<dbReference type="RefSeq" id="WP_264288743.1">
    <property type="nucleotide sequence ID" value="NZ_JAOZEV010000028.1"/>
</dbReference>
<reference evidence="2" key="1">
    <citation type="submission" date="2022-10" db="EMBL/GenBank/DDBJ databases">
        <title>Two novel species of Flavobacterium.</title>
        <authorList>
            <person name="Liu Q."/>
            <person name="Xin Y.-H."/>
        </authorList>
    </citation>
    <scope>NUCLEOTIDE SEQUENCE</scope>
    <source>
        <strain evidence="2">LS1R47</strain>
    </source>
</reference>
<keyword evidence="3" id="KW-1185">Reference proteome</keyword>
<keyword evidence="1" id="KW-0812">Transmembrane</keyword>
<name>A0A9X3CAF1_9FLAO</name>
<evidence type="ECO:0000256" key="1">
    <source>
        <dbReference type="SAM" id="Phobius"/>
    </source>
</evidence>
<comment type="caution">
    <text evidence="2">The sequence shown here is derived from an EMBL/GenBank/DDBJ whole genome shotgun (WGS) entry which is preliminary data.</text>
</comment>
<evidence type="ECO:0000313" key="2">
    <source>
        <dbReference type="EMBL" id="MCV9934574.1"/>
    </source>
</evidence>
<gene>
    <name evidence="2" type="ORF">OIU80_20015</name>
</gene>